<gene>
    <name evidence="2" type="ORF">EK403_21735</name>
</gene>
<organism evidence="2 3">
    <name type="scientific">Hansschlegelia zhihuaiae</name>
    <dbReference type="NCBI Taxonomy" id="405005"/>
    <lineage>
        <taxon>Bacteria</taxon>
        <taxon>Pseudomonadati</taxon>
        <taxon>Pseudomonadota</taxon>
        <taxon>Alphaproteobacteria</taxon>
        <taxon>Hyphomicrobiales</taxon>
        <taxon>Methylopilaceae</taxon>
        <taxon>Hansschlegelia</taxon>
    </lineage>
</organism>
<protein>
    <submittedName>
        <fullName evidence="2">Uncharacterized protein</fullName>
    </submittedName>
</protein>
<evidence type="ECO:0000256" key="1">
    <source>
        <dbReference type="SAM" id="Coils"/>
    </source>
</evidence>
<name>A0A4Q0M377_9HYPH</name>
<proteinExistence type="predicted"/>
<dbReference type="OrthoDB" id="7994227at2"/>
<keyword evidence="3" id="KW-1185">Reference proteome</keyword>
<dbReference type="Proteomes" id="UP000289708">
    <property type="component" value="Unassembled WGS sequence"/>
</dbReference>
<reference evidence="2 3" key="1">
    <citation type="submission" date="2018-12" db="EMBL/GenBank/DDBJ databases">
        <title>bacterium Hansschlegelia zhihuaiae S113.</title>
        <authorList>
            <person name="He J."/>
        </authorList>
    </citation>
    <scope>NUCLEOTIDE SEQUENCE [LARGE SCALE GENOMIC DNA]</scope>
    <source>
        <strain evidence="2 3">S 113</strain>
    </source>
</reference>
<dbReference type="AlphaFoldDB" id="A0A4Q0M377"/>
<keyword evidence="1" id="KW-0175">Coiled coil</keyword>
<evidence type="ECO:0000313" key="2">
    <source>
        <dbReference type="EMBL" id="RXF67119.1"/>
    </source>
</evidence>
<feature type="coiled-coil region" evidence="1">
    <location>
        <begin position="7"/>
        <end position="41"/>
    </location>
</feature>
<evidence type="ECO:0000313" key="3">
    <source>
        <dbReference type="Proteomes" id="UP000289708"/>
    </source>
</evidence>
<comment type="caution">
    <text evidence="2">The sequence shown here is derived from an EMBL/GenBank/DDBJ whole genome shotgun (WGS) entry which is preliminary data.</text>
</comment>
<sequence length="141" mass="15863">MSEPNVVHTLRRKRDDIEAAIVAYERRLSDARRDLQHVNATLQLFEAAASPEGVRVYQDIHRLFRRGEITALCRAALAERGPLDTRELAQAVMDAKGFADDRELRKAIAYKVVQALNMHAKRGTIGDAGYRKGVRVWAIPA</sequence>
<dbReference type="EMBL" id="RYFI01000037">
    <property type="protein sequence ID" value="RXF67119.1"/>
    <property type="molecule type" value="Genomic_DNA"/>
</dbReference>
<accession>A0A4Q0M377</accession>
<dbReference type="RefSeq" id="WP_128779547.1">
    <property type="nucleotide sequence ID" value="NZ_RYFI01000037.1"/>
</dbReference>